<dbReference type="GO" id="GO:0046100">
    <property type="term" value="P:hypoxanthine metabolic process"/>
    <property type="evidence" value="ECO:0007669"/>
    <property type="project" value="TreeGrafter"/>
</dbReference>
<dbReference type="GO" id="GO:0032264">
    <property type="term" value="P:IMP salvage"/>
    <property type="evidence" value="ECO:0007669"/>
    <property type="project" value="TreeGrafter"/>
</dbReference>
<dbReference type="Proteomes" id="UP000013776">
    <property type="component" value="Unassembled WGS sequence"/>
</dbReference>
<dbReference type="STRING" id="1097556.R4XLE3"/>
<dbReference type="OrthoDB" id="9973266at2759"/>
<reference evidence="4 5" key="1">
    <citation type="journal article" date="2013" name="MBio">
        <title>Genome sequencing of the plant pathogen Taphrina deformans, the causal agent of peach leaf curl.</title>
        <authorList>
            <person name="Cisse O.H."/>
            <person name="Almeida J.M.G.C.F."/>
            <person name="Fonseca A."/>
            <person name="Kumar A.A."/>
            <person name="Salojaervi J."/>
            <person name="Overmyer K."/>
            <person name="Hauser P.M."/>
            <person name="Pagni M."/>
        </authorList>
    </citation>
    <scope>NUCLEOTIDE SEQUENCE [LARGE SCALE GENOMIC DNA]</scope>
    <source>
        <strain evidence="5">PYCC 5710 / ATCC 11124 / CBS 356.35 / IMI 108563 / JCM 9778 / NBRC 8474</strain>
    </source>
</reference>
<dbReference type="GO" id="GO:0032265">
    <property type="term" value="P:XMP salvage"/>
    <property type="evidence" value="ECO:0007669"/>
    <property type="project" value="TreeGrafter"/>
</dbReference>
<dbReference type="GO" id="GO:0005737">
    <property type="term" value="C:cytoplasm"/>
    <property type="evidence" value="ECO:0007669"/>
    <property type="project" value="TreeGrafter"/>
</dbReference>
<dbReference type="VEuPathDB" id="FungiDB:TAPDE_000345"/>
<dbReference type="SUPFAM" id="SSF53271">
    <property type="entry name" value="PRTase-like"/>
    <property type="match status" value="1"/>
</dbReference>
<evidence type="ECO:0000259" key="3">
    <source>
        <dbReference type="Pfam" id="PF00156"/>
    </source>
</evidence>
<comment type="caution">
    <text evidence="4">The sequence shown here is derived from an EMBL/GenBank/DDBJ whole genome shotgun (WGS) entry which is preliminary data.</text>
</comment>
<dbReference type="Pfam" id="PF00156">
    <property type="entry name" value="Pribosyltran"/>
    <property type="match status" value="1"/>
</dbReference>
<accession>R4XLE3</accession>
<keyword evidence="1" id="KW-0328">Glycosyltransferase</keyword>
<dbReference type="FunFam" id="3.40.50.2020:FF:000033">
    <property type="entry name" value="Xanthine phosphoribosyltransferase 1"/>
    <property type="match status" value="1"/>
</dbReference>
<dbReference type="GO" id="GO:0004422">
    <property type="term" value="F:hypoxanthine phosphoribosyltransferase activity"/>
    <property type="evidence" value="ECO:0007669"/>
    <property type="project" value="TreeGrafter"/>
</dbReference>
<dbReference type="EMBL" id="CAHR02000009">
    <property type="protein sequence ID" value="CCG85180.1"/>
    <property type="molecule type" value="Genomic_DNA"/>
</dbReference>
<evidence type="ECO:0000256" key="1">
    <source>
        <dbReference type="ARBA" id="ARBA00022676"/>
    </source>
</evidence>
<dbReference type="GO" id="GO:0032263">
    <property type="term" value="P:GMP salvage"/>
    <property type="evidence" value="ECO:0007669"/>
    <property type="project" value="TreeGrafter"/>
</dbReference>
<sequence length="201" mass="22722">MSEVEKVYVSYDQIHTLCQVTGDKILAEFRPDLIIAIGGGGFIPARILRTFLKVHGQKNIPIQAIGLVLYEDLGTGVEEQIGTEVQRIQWLDFSTLGGASLVGKRILIVDEVDDTRTTLHYALRELKKDATQQAKQKGVEDTTQFGIFVVHNKNKEKREQLDGLMDMSKYYAGHEVGDEWICYPWESKNIEEHTRLATATK</sequence>
<dbReference type="AlphaFoldDB" id="R4XLE3"/>
<dbReference type="eggNOG" id="ENOG502QRN9">
    <property type="taxonomic scope" value="Eukaryota"/>
</dbReference>
<organism evidence="4 5">
    <name type="scientific">Taphrina deformans (strain PYCC 5710 / ATCC 11124 / CBS 356.35 / IMI 108563 / JCM 9778 / NBRC 8474)</name>
    <name type="common">Peach leaf curl fungus</name>
    <name type="synonym">Lalaria deformans</name>
    <dbReference type="NCBI Taxonomy" id="1097556"/>
    <lineage>
        <taxon>Eukaryota</taxon>
        <taxon>Fungi</taxon>
        <taxon>Dikarya</taxon>
        <taxon>Ascomycota</taxon>
        <taxon>Taphrinomycotina</taxon>
        <taxon>Taphrinomycetes</taxon>
        <taxon>Taphrinales</taxon>
        <taxon>Taphrinaceae</taxon>
        <taxon>Taphrina</taxon>
    </lineage>
</organism>
<evidence type="ECO:0000313" key="4">
    <source>
        <dbReference type="EMBL" id="CCG85180.1"/>
    </source>
</evidence>
<gene>
    <name evidence="4" type="ORF">TAPDE_000345</name>
</gene>
<dbReference type="InterPro" id="IPR000836">
    <property type="entry name" value="PRTase_dom"/>
</dbReference>
<protein>
    <recommendedName>
        <fullName evidence="3">Phosphoribosyltransferase domain-containing protein</fullName>
    </recommendedName>
</protein>
<feature type="domain" description="Phosphoribosyltransferase" evidence="3">
    <location>
        <begin position="27"/>
        <end position="159"/>
    </location>
</feature>
<dbReference type="InterPro" id="IPR029057">
    <property type="entry name" value="PRTase-like"/>
</dbReference>
<dbReference type="CDD" id="cd06223">
    <property type="entry name" value="PRTases_typeI"/>
    <property type="match status" value="1"/>
</dbReference>
<dbReference type="PANTHER" id="PTHR43363">
    <property type="entry name" value="HYPOXANTHINE PHOSPHORIBOSYLTRANSFERASE"/>
    <property type="match status" value="1"/>
</dbReference>
<keyword evidence="5" id="KW-1185">Reference proteome</keyword>
<dbReference type="PANTHER" id="PTHR43363:SF1">
    <property type="entry name" value="HYPOXANTHINE-GUANINE PHOSPHORIBOSYLTRANSFERASE"/>
    <property type="match status" value="1"/>
</dbReference>
<proteinExistence type="predicted"/>
<name>R4XLE3_TAPDE</name>
<evidence type="ECO:0000256" key="2">
    <source>
        <dbReference type="ARBA" id="ARBA00022679"/>
    </source>
</evidence>
<evidence type="ECO:0000313" key="5">
    <source>
        <dbReference type="Proteomes" id="UP000013776"/>
    </source>
</evidence>
<dbReference type="Gene3D" id="3.40.50.2020">
    <property type="match status" value="1"/>
</dbReference>
<keyword evidence="2" id="KW-0808">Transferase</keyword>